<dbReference type="SUPFAM" id="SSF53098">
    <property type="entry name" value="Ribonuclease H-like"/>
    <property type="match status" value="1"/>
</dbReference>
<dbReference type="AlphaFoldDB" id="A0A8T0F3G0"/>
<dbReference type="InterPro" id="IPR052160">
    <property type="entry name" value="Gypsy_RT_Integrase-like"/>
</dbReference>
<dbReference type="InterPro" id="IPR012337">
    <property type="entry name" value="RNaseH-like_sf"/>
</dbReference>
<reference evidence="2" key="1">
    <citation type="journal article" date="2020" name="bioRxiv">
        <title>Chromosome-level reference genome of the European wasp spider Argiope bruennichi: a resource for studies on range expansion and evolutionary adaptation.</title>
        <authorList>
            <person name="Sheffer M.M."/>
            <person name="Hoppe A."/>
            <person name="Krehenwinkel H."/>
            <person name="Uhl G."/>
            <person name="Kuss A.W."/>
            <person name="Jensen L."/>
            <person name="Jensen C."/>
            <person name="Gillespie R.G."/>
            <person name="Hoff K.J."/>
            <person name="Prost S."/>
        </authorList>
    </citation>
    <scope>NUCLEOTIDE SEQUENCE</scope>
</reference>
<reference evidence="2" key="2">
    <citation type="submission" date="2020-06" db="EMBL/GenBank/DDBJ databases">
        <authorList>
            <person name="Sheffer M."/>
        </authorList>
    </citation>
    <scope>NUCLEOTIDE SEQUENCE</scope>
</reference>
<evidence type="ECO:0000313" key="3">
    <source>
        <dbReference type="Proteomes" id="UP000807504"/>
    </source>
</evidence>
<proteinExistence type="predicted"/>
<dbReference type="PANTHER" id="PTHR47266">
    <property type="entry name" value="ENDONUCLEASE-RELATED"/>
    <property type="match status" value="1"/>
</dbReference>
<dbReference type="GO" id="GO:0003676">
    <property type="term" value="F:nucleic acid binding"/>
    <property type="evidence" value="ECO:0007669"/>
    <property type="project" value="InterPro"/>
</dbReference>
<organism evidence="2 3">
    <name type="scientific">Argiope bruennichi</name>
    <name type="common">Wasp spider</name>
    <name type="synonym">Aranea bruennichi</name>
    <dbReference type="NCBI Taxonomy" id="94029"/>
    <lineage>
        <taxon>Eukaryota</taxon>
        <taxon>Metazoa</taxon>
        <taxon>Ecdysozoa</taxon>
        <taxon>Arthropoda</taxon>
        <taxon>Chelicerata</taxon>
        <taxon>Arachnida</taxon>
        <taxon>Araneae</taxon>
        <taxon>Araneomorphae</taxon>
        <taxon>Entelegynae</taxon>
        <taxon>Araneoidea</taxon>
        <taxon>Araneidae</taxon>
        <taxon>Argiope</taxon>
    </lineage>
</organism>
<keyword evidence="3" id="KW-1185">Reference proteome</keyword>
<dbReference type="Gene3D" id="1.10.340.70">
    <property type="match status" value="1"/>
</dbReference>
<evidence type="ECO:0000259" key="1">
    <source>
        <dbReference type="Pfam" id="PF17921"/>
    </source>
</evidence>
<dbReference type="EMBL" id="JABXBU010001863">
    <property type="protein sequence ID" value="KAF8783479.1"/>
    <property type="molecule type" value="Genomic_DNA"/>
</dbReference>
<feature type="domain" description="Integrase zinc-binding" evidence="1">
    <location>
        <begin position="21"/>
        <end position="75"/>
    </location>
</feature>
<evidence type="ECO:0000313" key="2">
    <source>
        <dbReference type="EMBL" id="KAF8783479.1"/>
    </source>
</evidence>
<gene>
    <name evidence="2" type="ORF">HNY73_013636</name>
</gene>
<dbReference type="InterPro" id="IPR041588">
    <property type="entry name" value="Integrase_H2C2"/>
</dbReference>
<dbReference type="InterPro" id="IPR036397">
    <property type="entry name" value="RNaseH_sf"/>
</dbReference>
<dbReference type="Proteomes" id="UP000807504">
    <property type="component" value="Unassembled WGS sequence"/>
</dbReference>
<sequence>MGQPPVILHCNVSDERNRLFVPEYFRREIFNTLYSLSQPRVRASQKLVAERYVCPSMRQDVTLWTRSCLKCQRAKVFRNTRSKVGNFIPASSPFEHMHIDIVGPLPPSEGFRYRLTCVDRYSKWKEAFPLVEMSPETVAELSILDGSPERHRIAPYHPGANGQVERFHRQLKAAITAVPKNFINGNARWTIVLPTILLGFRAA</sequence>
<accession>A0A8T0F3G0</accession>
<dbReference type="Pfam" id="PF17921">
    <property type="entry name" value="Integrase_H2C2"/>
    <property type="match status" value="1"/>
</dbReference>
<protein>
    <submittedName>
        <fullName evidence="2">Pro-Pol polyprotein like</fullName>
    </submittedName>
</protein>
<dbReference type="Gene3D" id="3.30.420.10">
    <property type="entry name" value="Ribonuclease H-like superfamily/Ribonuclease H"/>
    <property type="match status" value="2"/>
</dbReference>
<name>A0A8T0F3G0_ARGBR</name>
<comment type="caution">
    <text evidence="2">The sequence shown here is derived from an EMBL/GenBank/DDBJ whole genome shotgun (WGS) entry which is preliminary data.</text>
</comment>